<dbReference type="InterPro" id="IPR044298">
    <property type="entry name" value="MIG/MutY"/>
</dbReference>
<dbReference type="GO" id="GO:0034039">
    <property type="term" value="F:8-oxo-7,8-dihydroguanine DNA N-glycosylase activity"/>
    <property type="evidence" value="ECO:0007669"/>
    <property type="project" value="TreeGrafter"/>
</dbReference>
<evidence type="ECO:0000259" key="14">
    <source>
        <dbReference type="SMART" id="SM00478"/>
    </source>
</evidence>
<dbReference type="SMART" id="SM00478">
    <property type="entry name" value="ENDO3c"/>
    <property type="match status" value="1"/>
</dbReference>
<dbReference type="PANTHER" id="PTHR42944:SF1">
    <property type="entry name" value="ADENINE DNA GLYCOSYLASE"/>
    <property type="match status" value="1"/>
</dbReference>
<comment type="caution">
    <text evidence="15">The sequence shown here is derived from an EMBL/GenBank/DDBJ whole genome shotgun (WGS) entry which is preliminary data.</text>
</comment>
<dbReference type="CDD" id="cd00056">
    <property type="entry name" value="ENDO3c"/>
    <property type="match status" value="1"/>
</dbReference>
<dbReference type="GO" id="GO:0006284">
    <property type="term" value="P:base-excision repair"/>
    <property type="evidence" value="ECO:0007669"/>
    <property type="project" value="InterPro"/>
</dbReference>
<dbReference type="Pfam" id="PF00730">
    <property type="entry name" value="HhH-GPD"/>
    <property type="match status" value="1"/>
</dbReference>
<keyword evidence="7" id="KW-0479">Metal-binding</keyword>
<evidence type="ECO:0000256" key="10">
    <source>
        <dbReference type="ARBA" id="ARBA00023004"/>
    </source>
</evidence>
<evidence type="ECO:0000256" key="13">
    <source>
        <dbReference type="ARBA" id="ARBA00023295"/>
    </source>
</evidence>
<keyword evidence="11" id="KW-0411">Iron-sulfur</keyword>
<keyword evidence="6" id="KW-0004">4Fe-4S</keyword>
<evidence type="ECO:0000256" key="3">
    <source>
        <dbReference type="ARBA" id="ARBA00008343"/>
    </source>
</evidence>
<dbReference type="AlphaFoldDB" id="A0A399EEB4"/>
<evidence type="ECO:0000256" key="6">
    <source>
        <dbReference type="ARBA" id="ARBA00022485"/>
    </source>
</evidence>
<proteinExistence type="inferred from homology"/>
<name>A0A399EEB4_9DEIN</name>
<dbReference type="InterPro" id="IPR004035">
    <property type="entry name" value="Endouclease-III_FeS-bd_BS"/>
</dbReference>
<dbReference type="EC" id="3.2.2.31" evidence="4"/>
<dbReference type="Gene3D" id="1.10.1670.10">
    <property type="entry name" value="Helix-hairpin-Helix base-excision DNA repair enzymes (C-terminal)"/>
    <property type="match status" value="1"/>
</dbReference>
<evidence type="ECO:0000256" key="5">
    <source>
        <dbReference type="ARBA" id="ARBA00022023"/>
    </source>
</evidence>
<evidence type="ECO:0000256" key="9">
    <source>
        <dbReference type="ARBA" id="ARBA00022801"/>
    </source>
</evidence>
<dbReference type="Pfam" id="PF14815">
    <property type="entry name" value="NUDIX_4"/>
    <property type="match status" value="1"/>
</dbReference>
<evidence type="ECO:0000256" key="11">
    <source>
        <dbReference type="ARBA" id="ARBA00023014"/>
    </source>
</evidence>
<dbReference type="GO" id="GO:0032357">
    <property type="term" value="F:oxidized purine DNA binding"/>
    <property type="evidence" value="ECO:0007669"/>
    <property type="project" value="TreeGrafter"/>
</dbReference>
<dbReference type="GO" id="GO:0051539">
    <property type="term" value="F:4 iron, 4 sulfur cluster binding"/>
    <property type="evidence" value="ECO:0007669"/>
    <property type="project" value="UniProtKB-KW"/>
</dbReference>
<dbReference type="Proteomes" id="UP000265341">
    <property type="component" value="Unassembled WGS sequence"/>
</dbReference>
<dbReference type="RefSeq" id="WP_420808363.1">
    <property type="nucleotide sequence ID" value="NZ_QWLA01000097.1"/>
</dbReference>
<dbReference type="GO" id="GO:0046872">
    <property type="term" value="F:metal ion binding"/>
    <property type="evidence" value="ECO:0007669"/>
    <property type="project" value="UniProtKB-KW"/>
</dbReference>
<dbReference type="InterPro" id="IPR023170">
    <property type="entry name" value="HhH_base_excis_C"/>
</dbReference>
<organism evidence="15 16">
    <name type="scientific">Calidithermus roseus</name>
    <dbReference type="NCBI Taxonomy" id="1644118"/>
    <lineage>
        <taxon>Bacteria</taxon>
        <taxon>Thermotogati</taxon>
        <taxon>Deinococcota</taxon>
        <taxon>Deinococci</taxon>
        <taxon>Thermales</taxon>
        <taxon>Thermaceae</taxon>
        <taxon>Calidithermus</taxon>
    </lineage>
</organism>
<dbReference type="EMBL" id="QWLA01000097">
    <property type="protein sequence ID" value="RIH82675.1"/>
    <property type="molecule type" value="Genomic_DNA"/>
</dbReference>
<evidence type="ECO:0000256" key="1">
    <source>
        <dbReference type="ARBA" id="ARBA00000843"/>
    </source>
</evidence>
<gene>
    <name evidence="15" type="primary">mutY</name>
    <name evidence="15" type="ORF">Mrose_03305</name>
</gene>
<evidence type="ECO:0000313" key="16">
    <source>
        <dbReference type="Proteomes" id="UP000265341"/>
    </source>
</evidence>
<dbReference type="InterPro" id="IPR029119">
    <property type="entry name" value="MutY_C"/>
</dbReference>
<feature type="domain" description="HhH-GPD" evidence="14">
    <location>
        <begin position="41"/>
        <end position="185"/>
    </location>
</feature>
<comment type="similarity">
    <text evidence="3">Belongs to the Nth/MutY family.</text>
</comment>
<dbReference type="InterPro" id="IPR003265">
    <property type="entry name" value="HhH-GPD_domain"/>
</dbReference>
<reference evidence="15 16" key="1">
    <citation type="submission" date="2018-08" db="EMBL/GenBank/DDBJ databases">
        <title>Meiothermus roseus NBRC 110900 genome sequencing project.</title>
        <authorList>
            <person name="Da Costa M.S."/>
            <person name="Albuquerque L."/>
            <person name="Raposo P."/>
            <person name="Froufe H.J.C."/>
            <person name="Barroso C.S."/>
            <person name="Egas C."/>
        </authorList>
    </citation>
    <scope>NUCLEOTIDE SEQUENCE [LARGE SCALE GENOMIC DNA]</scope>
    <source>
        <strain evidence="15 16">NBRC 110900</strain>
    </source>
</reference>
<dbReference type="Gene3D" id="3.90.79.10">
    <property type="entry name" value="Nucleoside Triphosphate Pyrophosphohydrolase"/>
    <property type="match status" value="1"/>
</dbReference>
<keyword evidence="12" id="KW-0234">DNA repair</keyword>
<comment type="cofactor">
    <cofactor evidence="2">
        <name>[4Fe-4S] cluster</name>
        <dbReference type="ChEBI" id="CHEBI:49883"/>
    </cofactor>
</comment>
<sequence length="328" mass="36813">MKGSDLTPFQHSLLEWYRAHRRALPWREERDPYRILLSEVLLQQTRVDQAIPYYHRFLERFPDLRSLGEADLEEVLRVWQGAGYYARARNLHKLAQIVSAEPPLPTNYARLRELPGLGPYTAAAVASIAFDEPVAAVDGNVRRVISRLMAWENPTPAALQAKAEEWLAAESPGEWNQAMMELGATLCAPRKPACRSCPLARWCAGQASPERYPAPRARQQRATEAVALVLQGPYGVVLEPRQGRSLGGLWGVPMAEGRSLEPLLRRLAASHGTTIPTPEHAGTVQHAFTHRRLTVQVYKSRWEGPAHDPQSKPLSQLDRKILRQAQAL</sequence>
<dbReference type="PROSITE" id="PS00764">
    <property type="entry name" value="ENDONUCLEASE_III_1"/>
    <property type="match status" value="1"/>
</dbReference>
<keyword evidence="10" id="KW-0408">Iron</keyword>
<dbReference type="GO" id="GO:0006298">
    <property type="term" value="P:mismatch repair"/>
    <property type="evidence" value="ECO:0007669"/>
    <property type="project" value="TreeGrafter"/>
</dbReference>
<dbReference type="InterPro" id="IPR015797">
    <property type="entry name" value="NUDIX_hydrolase-like_dom_sf"/>
</dbReference>
<keyword evidence="16" id="KW-1185">Reference proteome</keyword>
<keyword evidence="13 15" id="KW-0326">Glycosidase</keyword>
<dbReference type="Gene3D" id="1.10.340.30">
    <property type="entry name" value="Hypothetical protein, domain 2"/>
    <property type="match status" value="1"/>
</dbReference>
<dbReference type="GO" id="GO:0000701">
    <property type="term" value="F:purine-specific mismatch base pair DNA N-glycosylase activity"/>
    <property type="evidence" value="ECO:0007669"/>
    <property type="project" value="UniProtKB-EC"/>
</dbReference>
<evidence type="ECO:0000313" key="15">
    <source>
        <dbReference type="EMBL" id="RIH82675.1"/>
    </source>
</evidence>
<evidence type="ECO:0000256" key="7">
    <source>
        <dbReference type="ARBA" id="ARBA00022723"/>
    </source>
</evidence>
<dbReference type="InterPro" id="IPR011257">
    <property type="entry name" value="DNA_glycosylase"/>
</dbReference>
<keyword evidence="8" id="KW-0227">DNA damage</keyword>
<dbReference type="PANTHER" id="PTHR42944">
    <property type="entry name" value="ADENINE DNA GLYCOSYLASE"/>
    <property type="match status" value="1"/>
</dbReference>
<dbReference type="SUPFAM" id="SSF55811">
    <property type="entry name" value="Nudix"/>
    <property type="match status" value="1"/>
</dbReference>
<protein>
    <recommendedName>
        <fullName evidence="5">Adenine DNA glycosylase</fullName>
        <ecNumber evidence="4">3.2.2.31</ecNumber>
    </recommendedName>
</protein>
<evidence type="ECO:0000256" key="12">
    <source>
        <dbReference type="ARBA" id="ARBA00023204"/>
    </source>
</evidence>
<comment type="catalytic activity">
    <reaction evidence="1">
        <text>Hydrolyzes free adenine bases from 7,8-dihydro-8-oxoguanine:adenine mismatched double-stranded DNA, leaving an apurinic site.</text>
        <dbReference type="EC" id="3.2.2.31"/>
    </reaction>
</comment>
<evidence type="ECO:0000256" key="4">
    <source>
        <dbReference type="ARBA" id="ARBA00012045"/>
    </source>
</evidence>
<dbReference type="SUPFAM" id="SSF48150">
    <property type="entry name" value="DNA-glycosylase"/>
    <property type="match status" value="1"/>
</dbReference>
<evidence type="ECO:0000256" key="2">
    <source>
        <dbReference type="ARBA" id="ARBA00001966"/>
    </source>
</evidence>
<dbReference type="GO" id="GO:0035485">
    <property type="term" value="F:adenine/guanine mispair binding"/>
    <property type="evidence" value="ECO:0007669"/>
    <property type="project" value="TreeGrafter"/>
</dbReference>
<accession>A0A399EEB4</accession>
<keyword evidence="9 15" id="KW-0378">Hydrolase</keyword>
<evidence type="ECO:0000256" key="8">
    <source>
        <dbReference type="ARBA" id="ARBA00022763"/>
    </source>
</evidence>